<proteinExistence type="predicted"/>
<name>A0ABQ9CSD5_9PASS</name>
<dbReference type="Proteomes" id="UP001145742">
    <property type="component" value="Unassembled WGS sequence"/>
</dbReference>
<protein>
    <submittedName>
        <fullName evidence="1">Rna-directed dna polymerase from mobile element jockey-like</fullName>
    </submittedName>
</protein>
<accession>A0ABQ9CSD5</accession>
<evidence type="ECO:0000313" key="2">
    <source>
        <dbReference type="Proteomes" id="UP001145742"/>
    </source>
</evidence>
<keyword evidence="2" id="KW-1185">Reference proteome</keyword>
<dbReference type="EMBL" id="WHWB01034551">
    <property type="protein sequence ID" value="KAJ7408333.1"/>
    <property type="molecule type" value="Genomic_DNA"/>
</dbReference>
<evidence type="ECO:0000313" key="1">
    <source>
        <dbReference type="EMBL" id="KAJ7408333.1"/>
    </source>
</evidence>
<reference evidence="1" key="1">
    <citation type="submission" date="2019-10" db="EMBL/GenBank/DDBJ databases">
        <authorList>
            <person name="Soares A.E.R."/>
            <person name="Aleixo A."/>
            <person name="Schneider P."/>
            <person name="Miyaki C.Y."/>
            <person name="Schneider M.P."/>
            <person name="Mello C."/>
            <person name="Vasconcelos A.T.R."/>
        </authorList>
    </citation>
    <scope>NUCLEOTIDE SEQUENCE</scope>
    <source>
        <tissue evidence="1">Muscle</tissue>
    </source>
</reference>
<organism evidence="1 2">
    <name type="scientific">Willisornis vidua</name>
    <name type="common">Xingu scale-backed antbird</name>
    <dbReference type="NCBI Taxonomy" id="1566151"/>
    <lineage>
        <taxon>Eukaryota</taxon>
        <taxon>Metazoa</taxon>
        <taxon>Chordata</taxon>
        <taxon>Craniata</taxon>
        <taxon>Vertebrata</taxon>
        <taxon>Euteleostomi</taxon>
        <taxon>Archelosauria</taxon>
        <taxon>Archosauria</taxon>
        <taxon>Dinosauria</taxon>
        <taxon>Saurischia</taxon>
        <taxon>Theropoda</taxon>
        <taxon>Coelurosauria</taxon>
        <taxon>Aves</taxon>
        <taxon>Neognathae</taxon>
        <taxon>Neoaves</taxon>
        <taxon>Telluraves</taxon>
        <taxon>Australaves</taxon>
        <taxon>Passeriformes</taxon>
        <taxon>Thamnophilidae</taxon>
        <taxon>Willisornis</taxon>
    </lineage>
</organism>
<comment type="caution">
    <text evidence="1">The sequence shown here is derived from an EMBL/GenBank/DDBJ whole genome shotgun (WGS) entry which is preliminary data.</text>
</comment>
<dbReference type="PANTHER" id="PTHR33332">
    <property type="entry name" value="REVERSE TRANSCRIPTASE DOMAIN-CONTAINING PROTEIN"/>
    <property type="match status" value="1"/>
</dbReference>
<gene>
    <name evidence="1" type="ORF">WISP_121729</name>
</gene>
<sequence length="228" mass="25475">MDSTGNVRRLSKWLDGPTREATINGSQSQWTSVTRGAHQGFVLELLLFSTFISGIDKAIECTLSKFAGDTKLSVVVATPEEWDATQRDLDKLEKCANGNLMRFHKTKVLHLGQGNFWYQSRLGDEQMESSPAQKGLGVLVGERLSMTQLCTLAPQKAKRVPGCIKSSVASRARERILPLCSALVRSHLEYCAHLWGPQHRKHTDLLEQVERRPSRLLEGWSISSMGKD</sequence>